<comment type="caution">
    <text evidence="2">The sequence shown here is derived from an EMBL/GenBank/DDBJ whole genome shotgun (WGS) entry which is preliminary data.</text>
</comment>
<proteinExistence type="predicted"/>
<dbReference type="Proteomes" id="UP000315496">
    <property type="component" value="Chromosome 1"/>
</dbReference>
<feature type="region of interest" description="Disordered" evidence="1">
    <location>
        <begin position="780"/>
        <end position="805"/>
    </location>
</feature>
<accession>A0A4Z1SYS5</accession>
<feature type="compositionally biased region" description="Polar residues" evidence="1">
    <location>
        <begin position="1485"/>
        <end position="1497"/>
    </location>
</feature>
<feature type="compositionally biased region" description="Polar residues" evidence="1">
    <location>
        <begin position="1306"/>
        <end position="1324"/>
    </location>
</feature>
<feature type="region of interest" description="Disordered" evidence="1">
    <location>
        <begin position="1304"/>
        <end position="1326"/>
    </location>
</feature>
<evidence type="ECO:0000256" key="1">
    <source>
        <dbReference type="SAM" id="MobiDB-lite"/>
    </source>
</evidence>
<sequence length="1504" mass="165826">MSRVISSRRDFNPRTLVELVLDYAVVLAPDLSGPVRSRLSKRCRQAFVPLLTMNQVTERCHLGMESRSLFLVTAGTYRVAEALACDYITIPDFSFEKLLLQCIGDNENLERSVAHTLSLPHVLITRASLIGGWVGLSSLAGSFGTNRLARLRTFQLAGLTEGQPEADGAEVSHIVFAFQDLYHVYSPHYSDTLKCEKLYPEMIVPCTFYDTRSYAPIQLLPALCENPMNSDYYINDCRFLGTYDASEPPVIGAPRLVIRGASLHYPFNNPVDFIVQKGNDIIATSKCLQHAYQAYERLASIAVIFLAKELSMAIAGAQATYQKIVAATKAVQLTRHSLSRPGDFSVDPKRVMSPGYDFDYINISEIPIPVDVAAAYPDFILDYDELGYVFGYRLRDVGSTGTGWSAWNPAAPLIMGQLRSYKLDPDKDAVQFHESDDVIIIRTEDPAETFAVPRNGRALTTFQLLNAITRLLHLHRRAKSLSSGSRPFSSDIDRVDKYGVPVYNDLSARRTGLDQGDAIIMEDKAKGQCSICGVGYSNYLDHVRSQLHLTKYREYLTQLNLLKPLQLCAALSEQKTSMEKQLCNIAMSIVSHERIPYGVVVEAMNQTLAALRFRIQLDPDDVPRSASPTCRTPSFTTWREKTLRRQQNAYNEALVGVLEEGGDKPDERLVDLIVTGVGAYLRETKSLPTSENQTDLVGTALKEYTGTLAEALMAAGFSGDQIRQREIIKREVEARLSPEELDSFKHHALMTSQTRVPFRGLEDIVPSSVLYAQAKQLCDRGEVSSPTEPSDSDENAESHATTRKSNPACSFAAYSECAHAFQQDHVREALNAMYGYFDMDDLASNWEDPNGHGGARKSLQLGSSTDGVAQDLRTSLQEQVEQHKGRVLNAIQYVYRYLVQTRCSSPLEAGMCGVQQPLDLCDSVVGLSGLHDSNFSQPETTPLQDLRASAFEASVLGLLDGERAPTSDGDGPAQEEMFSALAGTFQTTKDAAPASIPFTSPISESLLRADVEKLDLLLAEQPGPHITPYFASHTPATTTMMASGDYDRNSVIGGMLRRISRNIASERLSTGSEDTDIQSTTVRRQGAALQRLLKSHVALNQDMTFPELLTVQPSPHGRVMIPPEYNLVLKSDPSFLDYLALFNSYDNSSNNIWDDKALLRDVLRVFGGIGGPSEPLAYGLVHTTMDIIQGFSEEEPKEVENLCIDDLEHYGELSLCDDHFLPPRMASLQRRPNSIPGPVRLAPDSLSLCLLEDDVTAGGEYSCCSGDIVEHIRANLMVPYDAPKEPQTTLYSGPMPVRDLVHPNTKGESTTGVLTSAPLSNSETTRMESDAIPEVLTFSSLECARRHPEQHGYLSAIIKKLDFKGYPYPQFCTIRESIIASINSGLIAGYFLGTRIMISSCLAFDAVYNSSLGVANLEAMIPPIHLAVLFAGTVSRLRSSSIDPQYDTLHPRVYTSKLVAEKLPRPALFDHQAFAAGLFEQSDLDSIQPTGSRSQDSLAPDAQD</sequence>
<dbReference type="EMBL" id="VDLU01000001">
    <property type="protein sequence ID" value="TNJ29915.1"/>
    <property type="molecule type" value="Genomic_DNA"/>
</dbReference>
<evidence type="ECO:0000313" key="2">
    <source>
        <dbReference type="EMBL" id="TNJ29915.1"/>
    </source>
</evidence>
<gene>
    <name evidence="2" type="ORF">GMRT_15867</name>
</gene>
<keyword evidence="3" id="KW-1185">Reference proteome</keyword>
<feature type="region of interest" description="Disordered" evidence="1">
    <location>
        <begin position="1485"/>
        <end position="1504"/>
    </location>
</feature>
<dbReference type="VEuPathDB" id="GiardiaDB:GMRT_15867"/>
<evidence type="ECO:0000313" key="3">
    <source>
        <dbReference type="Proteomes" id="UP000315496"/>
    </source>
</evidence>
<name>A0A4Z1SYS5_GIAMU</name>
<organism evidence="2 3">
    <name type="scientific">Giardia muris</name>
    <dbReference type="NCBI Taxonomy" id="5742"/>
    <lineage>
        <taxon>Eukaryota</taxon>
        <taxon>Metamonada</taxon>
        <taxon>Diplomonadida</taxon>
        <taxon>Hexamitidae</taxon>
        <taxon>Giardiinae</taxon>
        <taxon>Giardia</taxon>
    </lineage>
</organism>
<dbReference type="OrthoDB" id="10253864at2759"/>
<protein>
    <submittedName>
        <fullName evidence="2">Uncharacterized protein</fullName>
    </submittedName>
</protein>
<reference evidence="2 3" key="1">
    <citation type="submission" date="2019-05" db="EMBL/GenBank/DDBJ databases">
        <title>The compact genome of Giardia muris reveals important steps in the evolution of intestinal protozoan parasites.</title>
        <authorList>
            <person name="Xu F."/>
            <person name="Jimenez-Gonzalez A."/>
            <person name="Einarsson E."/>
            <person name="Astvaldsson A."/>
            <person name="Peirasmaki D."/>
            <person name="Eckmann L."/>
            <person name="Andersson J.O."/>
            <person name="Svard S.G."/>
            <person name="Jerlstrom-Hultqvist J."/>
        </authorList>
    </citation>
    <scope>NUCLEOTIDE SEQUENCE [LARGE SCALE GENOMIC DNA]</scope>
    <source>
        <strain evidence="2 3">Roberts-Thomson</strain>
    </source>
</reference>